<keyword evidence="8" id="KW-1185">Reference proteome</keyword>
<evidence type="ECO:0000256" key="5">
    <source>
        <dbReference type="ARBA" id="ARBA00023002"/>
    </source>
</evidence>
<dbReference type="PANTHER" id="PTHR30096:SF0">
    <property type="entry name" value="4,5-DOPA DIOXYGENASE EXTRADIOL-LIKE PROTEIN"/>
    <property type="match status" value="1"/>
</dbReference>
<protein>
    <recommendedName>
        <fullName evidence="6">Extradiol ring-cleavage dioxygenase class III enzyme subunit B domain-containing protein</fullName>
    </recommendedName>
</protein>
<accession>A0A0C9XN93</accession>
<keyword evidence="3" id="KW-0479">Metal-binding</keyword>
<evidence type="ECO:0000256" key="2">
    <source>
        <dbReference type="ARBA" id="ARBA00007581"/>
    </source>
</evidence>
<comment type="similarity">
    <text evidence="2">Belongs to the DODA-type extradiol aromatic ring-opening dioxygenase family.</text>
</comment>
<dbReference type="InterPro" id="IPR004183">
    <property type="entry name" value="Xdiol_dOase_suB"/>
</dbReference>
<evidence type="ECO:0000313" key="7">
    <source>
        <dbReference type="EMBL" id="KIK06631.1"/>
    </source>
</evidence>
<dbReference type="SUPFAM" id="SSF53213">
    <property type="entry name" value="LigB-like"/>
    <property type="match status" value="1"/>
</dbReference>
<dbReference type="Proteomes" id="UP000054477">
    <property type="component" value="Unassembled WGS sequence"/>
</dbReference>
<dbReference type="GO" id="GO:0008198">
    <property type="term" value="F:ferrous iron binding"/>
    <property type="evidence" value="ECO:0007669"/>
    <property type="project" value="InterPro"/>
</dbReference>
<dbReference type="OrthoDB" id="7396853at2759"/>
<dbReference type="STRING" id="1095629.A0A0C9XN93"/>
<sequence>MASQQDWRNALNNLPSTPENIPAFFFAHGSPILAFSKSEAASMGEMASYQGSAGPLAQFLADFGSTLLQKYKPKAIVVFSAHWETTTERRVTDYKEENPLLMDYYGFPPELYQLKFKSRGDSALSHRILDLYKNAGQKARTTSVLESRGQDGRGFSGPGLDHGVFVPFRIMFGEEFTEIPIVQVSIDSSLDPTKNWELGKAVADLRKEGVLILSGGLTAHNLRDRSSFSPTTARPIHKEFDRAIHDAVGVENAELRKTAIFDLTKHSGFRDSQPREDHFVPLYVAAGAGEGGEVRTLMSMYGIPTFAFGV</sequence>
<reference evidence="8" key="2">
    <citation type="submission" date="2015-01" db="EMBL/GenBank/DDBJ databases">
        <title>Evolutionary Origins and Diversification of the Mycorrhizal Mutualists.</title>
        <authorList>
            <consortium name="DOE Joint Genome Institute"/>
            <consortium name="Mycorrhizal Genomics Consortium"/>
            <person name="Kohler A."/>
            <person name="Kuo A."/>
            <person name="Nagy L.G."/>
            <person name="Floudas D."/>
            <person name="Copeland A."/>
            <person name="Barry K.W."/>
            <person name="Cichocki N."/>
            <person name="Veneault-Fourrey C."/>
            <person name="LaButti K."/>
            <person name="Lindquist E.A."/>
            <person name="Lipzen A."/>
            <person name="Lundell T."/>
            <person name="Morin E."/>
            <person name="Murat C."/>
            <person name="Riley R."/>
            <person name="Ohm R."/>
            <person name="Sun H."/>
            <person name="Tunlid A."/>
            <person name="Henrissat B."/>
            <person name="Grigoriev I.V."/>
            <person name="Hibbett D.S."/>
            <person name="Martin F."/>
        </authorList>
    </citation>
    <scope>NUCLEOTIDE SEQUENCE [LARGE SCALE GENOMIC DNA]</scope>
    <source>
        <strain evidence="8">LaAM-08-1</strain>
    </source>
</reference>
<feature type="domain" description="Extradiol ring-cleavage dioxygenase class III enzyme subunit B" evidence="6">
    <location>
        <begin position="24"/>
        <end position="307"/>
    </location>
</feature>
<dbReference type="AlphaFoldDB" id="A0A0C9XN93"/>
<keyword evidence="5" id="KW-0560">Oxidoreductase</keyword>
<dbReference type="HOGENOM" id="CLU_046582_1_1_1"/>
<name>A0A0C9XN93_9AGAR</name>
<comment type="cofactor">
    <cofactor evidence="1">
        <name>Zn(2+)</name>
        <dbReference type="ChEBI" id="CHEBI:29105"/>
    </cofactor>
</comment>
<reference evidence="7 8" key="1">
    <citation type="submission" date="2014-04" db="EMBL/GenBank/DDBJ databases">
        <authorList>
            <consortium name="DOE Joint Genome Institute"/>
            <person name="Kuo A."/>
            <person name="Kohler A."/>
            <person name="Nagy L.G."/>
            <person name="Floudas D."/>
            <person name="Copeland A."/>
            <person name="Barry K.W."/>
            <person name="Cichocki N."/>
            <person name="Veneault-Fourrey C."/>
            <person name="LaButti K."/>
            <person name="Lindquist E.A."/>
            <person name="Lipzen A."/>
            <person name="Lundell T."/>
            <person name="Morin E."/>
            <person name="Murat C."/>
            <person name="Sun H."/>
            <person name="Tunlid A."/>
            <person name="Henrissat B."/>
            <person name="Grigoriev I.V."/>
            <person name="Hibbett D.S."/>
            <person name="Martin F."/>
            <person name="Nordberg H.P."/>
            <person name="Cantor M.N."/>
            <person name="Hua S.X."/>
        </authorList>
    </citation>
    <scope>NUCLEOTIDE SEQUENCE [LARGE SCALE GENOMIC DNA]</scope>
    <source>
        <strain evidence="7 8">LaAM-08-1</strain>
    </source>
</reference>
<dbReference type="GO" id="GO:0008270">
    <property type="term" value="F:zinc ion binding"/>
    <property type="evidence" value="ECO:0007669"/>
    <property type="project" value="InterPro"/>
</dbReference>
<organism evidence="7 8">
    <name type="scientific">Laccaria amethystina LaAM-08-1</name>
    <dbReference type="NCBI Taxonomy" id="1095629"/>
    <lineage>
        <taxon>Eukaryota</taxon>
        <taxon>Fungi</taxon>
        <taxon>Dikarya</taxon>
        <taxon>Basidiomycota</taxon>
        <taxon>Agaricomycotina</taxon>
        <taxon>Agaricomycetes</taxon>
        <taxon>Agaricomycetidae</taxon>
        <taxon>Agaricales</taxon>
        <taxon>Agaricineae</taxon>
        <taxon>Hydnangiaceae</taxon>
        <taxon>Laccaria</taxon>
    </lineage>
</organism>
<dbReference type="EMBL" id="KN838552">
    <property type="protein sequence ID" value="KIK06631.1"/>
    <property type="molecule type" value="Genomic_DNA"/>
</dbReference>
<evidence type="ECO:0000259" key="6">
    <source>
        <dbReference type="Pfam" id="PF02900"/>
    </source>
</evidence>
<proteinExistence type="inferred from homology"/>
<dbReference type="PANTHER" id="PTHR30096">
    <property type="entry name" value="4,5-DOPA DIOXYGENASE EXTRADIOL-LIKE PROTEIN"/>
    <property type="match status" value="1"/>
</dbReference>
<dbReference type="Pfam" id="PF02900">
    <property type="entry name" value="LigB"/>
    <property type="match status" value="1"/>
</dbReference>
<evidence type="ECO:0000256" key="3">
    <source>
        <dbReference type="ARBA" id="ARBA00022723"/>
    </source>
</evidence>
<evidence type="ECO:0000313" key="8">
    <source>
        <dbReference type="Proteomes" id="UP000054477"/>
    </source>
</evidence>
<evidence type="ECO:0000256" key="1">
    <source>
        <dbReference type="ARBA" id="ARBA00001947"/>
    </source>
</evidence>
<evidence type="ECO:0000256" key="4">
    <source>
        <dbReference type="ARBA" id="ARBA00022833"/>
    </source>
</evidence>
<dbReference type="CDD" id="cd07363">
    <property type="entry name" value="45_DOPA_Dioxygenase"/>
    <property type="match status" value="1"/>
</dbReference>
<dbReference type="Gene3D" id="3.40.830.10">
    <property type="entry name" value="LigB-like"/>
    <property type="match status" value="1"/>
</dbReference>
<gene>
    <name evidence="7" type="ORF">K443DRAFT_633306</name>
</gene>
<dbReference type="PIRSF" id="PIRSF006157">
    <property type="entry name" value="Doxgns_DODA"/>
    <property type="match status" value="1"/>
</dbReference>
<dbReference type="GO" id="GO:0016702">
    <property type="term" value="F:oxidoreductase activity, acting on single donors with incorporation of molecular oxygen, incorporation of two atoms of oxygen"/>
    <property type="evidence" value="ECO:0007669"/>
    <property type="project" value="UniProtKB-ARBA"/>
</dbReference>
<dbReference type="InterPro" id="IPR014436">
    <property type="entry name" value="Extradiol_dOase_DODA"/>
</dbReference>
<keyword evidence="4" id="KW-0862">Zinc</keyword>